<feature type="signal peptide" evidence="1">
    <location>
        <begin position="1"/>
        <end position="22"/>
    </location>
</feature>
<evidence type="ECO:0000313" key="3">
    <source>
        <dbReference type="Proteomes" id="UP001374535"/>
    </source>
</evidence>
<keyword evidence="1" id="KW-0732">Signal</keyword>
<evidence type="ECO:0000313" key="2">
    <source>
        <dbReference type="EMBL" id="WVZ13107.1"/>
    </source>
</evidence>
<feature type="chain" id="PRO_5042896435" description="Secreted protein" evidence="1">
    <location>
        <begin position="23"/>
        <end position="106"/>
    </location>
</feature>
<organism evidence="2 3">
    <name type="scientific">Vigna mungo</name>
    <name type="common">Black gram</name>
    <name type="synonym">Phaseolus mungo</name>
    <dbReference type="NCBI Taxonomy" id="3915"/>
    <lineage>
        <taxon>Eukaryota</taxon>
        <taxon>Viridiplantae</taxon>
        <taxon>Streptophyta</taxon>
        <taxon>Embryophyta</taxon>
        <taxon>Tracheophyta</taxon>
        <taxon>Spermatophyta</taxon>
        <taxon>Magnoliopsida</taxon>
        <taxon>eudicotyledons</taxon>
        <taxon>Gunneridae</taxon>
        <taxon>Pentapetalae</taxon>
        <taxon>rosids</taxon>
        <taxon>fabids</taxon>
        <taxon>Fabales</taxon>
        <taxon>Fabaceae</taxon>
        <taxon>Papilionoideae</taxon>
        <taxon>50 kb inversion clade</taxon>
        <taxon>NPAAA clade</taxon>
        <taxon>indigoferoid/millettioid clade</taxon>
        <taxon>Phaseoleae</taxon>
        <taxon>Vigna</taxon>
    </lineage>
</organism>
<gene>
    <name evidence="2" type="ORF">V8G54_017637</name>
</gene>
<sequence length="106" mass="11743">MIIKTSLMPLVLSLRLCHFIPSVPLLFPGMENCANSYNPRCKANPGYNSIRIIHPLGNDVFSTKNRKRKPPNSPVPKTPIYAVTVAVLTFENMVATKNASAICKFI</sequence>
<accession>A0AAQ3NPU5</accession>
<protein>
    <recommendedName>
        <fullName evidence="4">Secreted protein</fullName>
    </recommendedName>
</protein>
<dbReference type="Proteomes" id="UP001374535">
    <property type="component" value="Chromosome 5"/>
</dbReference>
<dbReference type="EMBL" id="CP144696">
    <property type="protein sequence ID" value="WVZ13107.1"/>
    <property type="molecule type" value="Genomic_DNA"/>
</dbReference>
<dbReference type="AlphaFoldDB" id="A0AAQ3NPU5"/>
<proteinExistence type="predicted"/>
<evidence type="ECO:0008006" key="4">
    <source>
        <dbReference type="Google" id="ProtNLM"/>
    </source>
</evidence>
<evidence type="ECO:0000256" key="1">
    <source>
        <dbReference type="SAM" id="SignalP"/>
    </source>
</evidence>
<keyword evidence="3" id="KW-1185">Reference proteome</keyword>
<name>A0AAQ3NPU5_VIGMU</name>
<reference evidence="2 3" key="1">
    <citation type="journal article" date="2023" name="Life. Sci Alliance">
        <title>Evolutionary insights into 3D genome organization and epigenetic landscape of Vigna mungo.</title>
        <authorList>
            <person name="Junaid A."/>
            <person name="Singh B."/>
            <person name="Bhatia S."/>
        </authorList>
    </citation>
    <scope>NUCLEOTIDE SEQUENCE [LARGE SCALE GENOMIC DNA]</scope>
    <source>
        <strain evidence="2">Urdbean</strain>
    </source>
</reference>